<dbReference type="SUPFAM" id="SSF52540">
    <property type="entry name" value="P-loop containing nucleoside triphosphate hydrolases"/>
    <property type="match status" value="1"/>
</dbReference>
<dbReference type="AlphaFoldDB" id="A0A1G8CQY5"/>
<keyword evidence="4" id="KW-0238">DNA-binding</keyword>
<dbReference type="FunFam" id="3.40.50.300:FF:000006">
    <property type="entry name" value="DNA-binding transcriptional regulator NtrC"/>
    <property type="match status" value="1"/>
</dbReference>
<evidence type="ECO:0000256" key="5">
    <source>
        <dbReference type="ARBA" id="ARBA00023159"/>
    </source>
</evidence>
<sequence>MMIEYMKPEINDFVPNEKVSQFFSHLCSAINIQDLVNKINCSSFIDGRLQSAQIILYNAEKNSHLLFYPHQGSIQTQQLDQLDIDPSIHHVHLVEKYKMFDKARFEQQFSSFAHLPIYANATTVYHFPLSAFNRYIGKLEFVSHHSASDAYINDLKQISIATSLMIAKIFDGNLNRNSGQKTGLVGYESTLGLVKYPPIVYQALDESRLHNHVLVDVTEAVIGQVDFEGLSTLLFTHLYEHFNIDFISIMSLEEGSDTLFCHEVTLGDNGRPNYRNGNKSLEKTLASHVIKTKKTLILSREDYPLLKHKYNHVSDHYVTNKLSSECVLPLLFRQKSLGVIKYGHRSENYFSEDRLDLLQQIAARVAVAINNFQRNSKLIAPATQQDEELLAEDYQNNEMFGEIISQSAVMSDVLQRVLMVADCDSTVLILGETGTGKEMIANMIHNSSSRSRKKMIKMNCSAVPAGLFESDLFGHEKGAFTGAVNQQIGRFEEAHKSTFFLDEIGDMPLELQPKVLRAIQEGEVERVGKHTVIPVDVRLIAATHQDLLGMVEDKTFRRDLYYRLNVFPIRIPPLRERREDIPLLAKHFTRIYAKKMNRDIKRISAETLRVLTSLPWPGNIRELKNVIERAVIMTFGPVLHLPVSELREYFPETDAKTLAEIEANYALAAEPTPVSAQTPVKVSEPSPLSEPKSLEREQIIQVLKQTNGIVAGPRGAAQRLGLKRTTLLSRMQRLNIKTSDYT</sequence>
<organism evidence="9 10">
    <name type="scientific">Vibrio xiamenensis</name>
    <dbReference type="NCBI Taxonomy" id="861298"/>
    <lineage>
        <taxon>Bacteria</taxon>
        <taxon>Pseudomonadati</taxon>
        <taxon>Pseudomonadota</taxon>
        <taxon>Gammaproteobacteria</taxon>
        <taxon>Vibrionales</taxon>
        <taxon>Vibrionaceae</taxon>
        <taxon>Vibrio</taxon>
    </lineage>
</organism>
<feature type="region of interest" description="Disordered" evidence="7">
    <location>
        <begin position="674"/>
        <end position="693"/>
    </location>
</feature>
<dbReference type="InterPro" id="IPR003018">
    <property type="entry name" value="GAF"/>
</dbReference>
<evidence type="ECO:0000256" key="7">
    <source>
        <dbReference type="SAM" id="MobiDB-lite"/>
    </source>
</evidence>
<dbReference type="InterPro" id="IPR025662">
    <property type="entry name" value="Sigma_54_int_dom_ATP-bd_1"/>
</dbReference>
<dbReference type="InterPro" id="IPR003593">
    <property type="entry name" value="AAA+_ATPase"/>
</dbReference>
<evidence type="ECO:0000313" key="10">
    <source>
        <dbReference type="Proteomes" id="UP000198854"/>
    </source>
</evidence>
<dbReference type="STRING" id="861298.SAMN04488136_11730"/>
<dbReference type="Gene3D" id="3.30.450.40">
    <property type="match status" value="1"/>
</dbReference>
<dbReference type="SMART" id="SM00065">
    <property type="entry name" value="GAF"/>
    <property type="match status" value="1"/>
</dbReference>
<dbReference type="Gene3D" id="1.10.10.60">
    <property type="entry name" value="Homeodomain-like"/>
    <property type="match status" value="1"/>
</dbReference>
<dbReference type="Pfam" id="PF00158">
    <property type="entry name" value="Sigma54_activat"/>
    <property type="match status" value="1"/>
</dbReference>
<keyword evidence="2" id="KW-0067">ATP-binding</keyword>
<dbReference type="Gene3D" id="3.40.50.300">
    <property type="entry name" value="P-loop containing nucleotide triphosphate hydrolases"/>
    <property type="match status" value="1"/>
</dbReference>
<evidence type="ECO:0000256" key="6">
    <source>
        <dbReference type="ARBA" id="ARBA00023163"/>
    </source>
</evidence>
<dbReference type="PANTHER" id="PTHR32071">
    <property type="entry name" value="TRANSCRIPTIONAL REGULATORY PROTEIN"/>
    <property type="match status" value="1"/>
</dbReference>
<dbReference type="CDD" id="cd00009">
    <property type="entry name" value="AAA"/>
    <property type="match status" value="1"/>
</dbReference>
<dbReference type="Gene3D" id="1.10.8.60">
    <property type="match status" value="1"/>
</dbReference>
<feature type="domain" description="Sigma-54 factor interaction" evidence="8">
    <location>
        <begin position="403"/>
        <end position="632"/>
    </location>
</feature>
<gene>
    <name evidence="9" type="ORF">SAMN04488136_11730</name>
</gene>
<dbReference type="OrthoDB" id="9804019at2"/>
<dbReference type="EMBL" id="FNDD01000017">
    <property type="protein sequence ID" value="SDH47842.1"/>
    <property type="molecule type" value="Genomic_DNA"/>
</dbReference>
<evidence type="ECO:0000259" key="8">
    <source>
        <dbReference type="PROSITE" id="PS50045"/>
    </source>
</evidence>
<evidence type="ECO:0000256" key="2">
    <source>
        <dbReference type="ARBA" id="ARBA00022840"/>
    </source>
</evidence>
<proteinExistence type="predicted"/>
<keyword evidence="5" id="KW-0010">Activator</keyword>
<dbReference type="PANTHER" id="PTHR32071:SF123">
    <property type="entry name" value="DNA-BINDING TRANSCRIPTIONAL ACTIVATOR HYFR-RELATED"/>
    <property type="match status" value="1"/>
</dbReference>
<dbReference type="InterPro" id="IPR002078">
    <property type="entry name" value="Sigma_54_int"/>
</dbReference>
<dbReference type="InterPro" id="IPR029016">
    <property type="entry name" value="GAF-like_dom_sf"/>
</dbReference>
<dbReference type="SMART" id="SM00382">
    <property type="entry name" value="AAA"/>
    <property type="match status" value="1"/>
</dbReference>
<dbReference type="Pfam" id="PF13185">
    <property type="entry name" value="GAF_2"/>
    <property type="match status" value="1"/>
</dbReference>
<evidence type="ECO:0000256" key="4">
    <source>
        <dbReference type="ARBA" id="ARBA00023125"/>
    </source>
</evidence>
<evidence type="ECO:0000256" key="1">
    <source>
        <dbReference type="ARBA" id="ARBA00022741"/>
    </source>
</evidence>
<dbReference type="Pfam" id="PF25601">
    <property type="entry name" value="AAA_lid_14"/>
    <property type="match status" value="1"/>
</dbReference>
<keyword evidence="10" id="KW-1185">Reference proteome</keyword>
<keyword evidence="9" id="KW-0456">Lyase</keyword>
<dbReference type="GO" id="GO:0005524">
    <property type="term" value="F:ATP binding"/>
    <property type="evidence" value="ECO:0007669"/>
    <property type="project" value="UniProtKB-KW"/>
</dbReference>
<dbReference type="GO" id="GO:0043565">
    <property type="term" value="F:sequence-specific DNA binding"/>
    <property type="evidence" value="ECO:0007669"/>
    <property type="project" value="InterPro"/>
</dbReference>
<dbReference type="PROSITE" id="PS00688">
    <property type="entry name" value="SIGMA54_INTERACT_3"/>
    <property type="match status" value="1"/>
</dbReference>
<dbReference type="InterPro" id="IPR027417">
    <property type="entry name" value="P-loop_NTPase"/>
</dbReference>
<reference evidence="9 10" key="1">
    <citation type="submission" date="2016-10" db="EMBL/GenBank/DDBJ databases">
        <authorList>
            <person name="de Groot N.N."/>
        </authorList>
    </citation>
    <scope>NUCLEOTIDE SEQUENCE [LARGE SCALE GENOMIC DNA]</scope>
    <source>
        <strain evidence="9 10">CGMCC 1.10228</strain>
    </source>
</reference>
<dbReference type="GO" id="GO:0006355">
    <property type="term" value="P:regulation of DNA-templated transcription"/>
    <property type="evidence" value="ECO:0007669"/>
    <property type="project" value="InterPro"/>
</dbReference>
<keyword evidence="1" id="KW-0547">Nucleotide-binding</keyword>
<dbReference type="Proteomes" id="UP000198854">
    <property type="component" value="Unassembled WGS sequence"/>
</dbReference>
<name>A0A1G8CQY5_9VIBR</name>
<dbReference type="SUPFAM" id="SSF55781">
    <property type="entry name" value="GAF domain-like"/>
    <property type="match status" value="1"/>
</dbReference>
<evidence type="ECO:0000313" key="9">
    <source>
        <dbReference type="EMBL" id="SDH47842.1"/>
    </source>
</evidence>
<dbReference type="GO" id="GO:0016829">
    <property type="term" value="F:lyase activity"/>
    <property type="evidence" value="ECO:0007669"/>
    <property type="project" value="UniProtKB-KW"/>
</dbReference>
<keyword evidence="3" id="KW-0805">Transcription regulation</keyword>
<dbReference type="PROSITE" id="PS00675">
    <property type="entry name" value="SIGMA54_INTERACT_1"/>
    <property type="match status" value="1"/>
</dbReference>
<feature type="compositionally biased region" description="Low complexity" evidence="7">
    <location>
        <begin position="679"/>
        <end position="691"/>
    </location>
</feature>
<keyword evidence="6" id="KW-0804">Transcription</keyword>
<protein>
    <submittedName>
        <fullName evidence="9">Formate hydrogenlyase transcriptional activator</fullName>
    </submittedName>
</protein>
<evidence type="ECO:0000256" key="3">
    <source>
        <dbReference type="ARBA" id="ARBA00023015"/>
    </source>
</evidence>
<dbReference type="InterPro" id="IPR025944">
    <property type="entry name" value="Sigma_54_int_dom_CS"/>
</dbReference>
<dbReference type="InterPro" id="IPR058031">
    <property type="entry name" value="AAA_lid_NorR"/>
</dbReference>
<accession>A0A1G8CQY5</accession>
<dbReference type="PROSITE" id="PS50045">
    <property type="entry name" value="SIGMA54_INTERACT_4"/>
    <property type="match status" value="1"/>
</dbReference>
<dbReference type="FunFam" id="1.10.8.60:FF:000014">
    <property type="entry name" value="DNA-binding transcriptional regulator NtrC"/>
    <property type="match status" value="1"/>
</dbReference>